<evidence type="ECO:0000313" key="3">
    <source>
        <dbReference type="Proteomes" id="UP000185696"/>
    </source>
</evidence>
<protein>
    <submittedName>
        <fullName evidence="2">Dynein regulation protein LC7</fullName>
    </submittedName>
</protein>
<gene>
    <name evidence="2" type="ORF">BLA60_29465</name>
</gene>
<dbReference type="RefSeq" id="WP_075136288.1">
    <property type="nucleotide sequence ID" value="NZ_MSIF01000018.1"/>
</dbReference>
<feature type="domain" description="Roadblock/LAMTOR2" evidence="1">
    <location>
        <begin position="14"/>
        <end position="104"/>
    </location>
</feature>
<dbReference type="AlphaFoldDB" id="A0A7Z1AWV8"/>
<dbReference type="Gene3D" id="3.30.450.30">
    <property type="entry name" value="Dynein light chain 2a, cytoplasmic"/>
    <property type="match status" value="1"/>
</dbReference>
<reference evidence="2 3" key="1">
    <citation type="submission" date="2016-12" db="EMBL/GenBank/DDBJ databases">
        <title>The draft genome sequence of Actinophytocola xinjiangensis.</title>
        <authorList>
            <person name="Wang W."/>
            <person name="Yuan L."/>
        </authorList>
    </citation>
    <scope>NUCLEOTIDE SEQUENCE [LARGE SCALE GENOMIC DNA]</scope>
    <source>
        <strain evidence="2 3">CGMCC 4.4663</strain>
    </source>
</reference>
<dbReference type="Proteomes" id="UP000185696">
    <property type="component" value="Unassembled WGS sequence"/>
</dbReference>
<dbReference type="Pfam" id="PF03259">
    <property type="entry name" value="Robl_LC7"/>
    <property type="match status" value="1"/>
</dbReference>
<organism evidence="2 3">
    <name type="scientific">Actinophytocola xinjiangensis</name>
    <dbReference type="NCBI Taxonomy" id="485602"/>
    <lineage>
        <taxon>Bacteria</taxon>
        <taxon>Bacillati</taxon>
        <taxon>Actinomycetota</taxon>
        <taxon>Actinomycetes</taxon>
        <taxon>Pseudonocardiales</taxon>
        <taxon>Pseudonocardiaceae</taxon>
    </lineage>
</organism>
<proteinExistence type="predicted"/>
<dbReference type="SMART" id="SM00960">
    <property type="entry name" value="Robl_LC7"/>
    <property type="match status" value="1"/>
</dbReference>
<dbReference type="OrthoDB" id="5187023at2"/>
<dbReference type="PANTHER" id="PTHR36222">
    <property type="entry name" value="SERINE PROTEASE INHIBITOR RV3364C"/>
    <property type="match status" value="1"/>
</dbReference>
<name>A0A7Z1AWV8_9PSEU</name>
<comment type="caution">
    <text evidence="2">The sequence shown here is derived from an EMBL/GenBank/DDBJ whole genome shotgun (WGS) entry which is preliminary data.</text>
</comment>
<keyword evidence="3" id="KW-1185">Reference proteome</keyword>
<evidence type="ECO:0000259" key="1">
    <source>
        <dbReference type="SMART" id="SM00960"/>
    </source>
</evidence>
<sequence length="145" mass="15242">MNENVVRGNASGLDWLLDDLVKRLAGAERAVALSADGLLLGRSRSLDRESGEHLAAMASAFRSLARGVGTQFDKGAVQQTVVELEYGFLVVTEAGEGACLALLASANADLGMIAYEMNVIVQQVGDTMVVTPRGMATEMPVPHAP</sequence>
<accession>A0A7Z1AWV8</accession>
<dbReference type="EMBL" id="MSIF01000018">
    <property type="protein sequence ID" value="OLF06987.1"/>
    <property type="molecule type" value="Genomic_DNA"/>
</dbReference>
<evidence type="ECO:0000313" key="2">
    <source>
        <dbReference type="EMBL" id="OLF06987.1"/>
    </source>
</evidence>
<dbReference type="SUPFAM" id="SSF103196">
    <property type="entry name" value="Roadblock/LC7 domain"/>
    <property type="match status" value="1"/>
</dbReference>
<dbReference type="InterPro" id="IPR053141">
    <property type="entry name" value="Mycobact_SerProt_Inhib_Rv3364c"/>
</dbReference>
<dbReference type="PANTHER" id="PTHR36222:SF1">
    <property type="entry name" value="SERINE PROTEASE INHIBITOR RV3364C"/>
    <property type="match status" value="1"/>
</dbReference>
<dbReference type="InterPro" id="IPR004942">
    <property type="entry name" value="Roadblock/LAMTOR2_dom"/>
</dbReference>